<evidence type="ECO:0000256" key="1">
    <source>
        <dbReference type="ARBA" id="ARBA00022679"/>
    </source>
</evidence>
<keyword evidence="5" id="KW-0378">Hydrolase</keyword>
<dbReference type="Pfam" id="PF17917">
    <property type="entry name" value="RT_RNaseH"/>
    <property type="match status" value="1"/>
</dbReference>
<dbReference type="EMBL" id="LSSM01006134">
    <property type="protein sequence ID" value="OMJ11335.1"/>
    <property type="molecule type" value="Genomic_DNA"/>
</dbReference>
<dbReference type="PANTHER" id="PTHR37984">
    <property type="entry name" value="PROTEIN CBG26694"/>
    <property type="match status" value="1"/>
</dbReference>
<dbReference type="InterPro" id="IPR041373">
    <property type="entry name" value="RT_RNaseH"/>
</dbReference>
<evidence type="ECO:0000256" key="3">
    <source>
        <dbReference type="ARBA" id="ARBA00022722"/>
    </source>
</evidence>
<dbReference type="AlphaFoldDB" id="A0A1R1X9N8"/>
<dbReference type="GO" id="GO:0016787">
    <property type="term" value="F:hydrolase activity"/>
    <property type="evidence" value="ECO:0007669"/>
    <property type="project" value="UniProtKB-KW"/>
</dbReference>
<proteinExistence type="predicted"/>
<feature type="domain" description="Integrase catalytic" evidence="7">
    <location>
        <begin position="291"/>
        <end position="462"/>
    </location>
</feature>
<dbReference type="InterPro" id="IPR043502">
    <property type="entry name" value="DNA/RNA_pol_sf"/>
</dbReference>
<evidence type="ECO:0000313" key="9">
    <source>
        <dbReference type="Proteomes" id="UP000187429"/>
    </source>
</evidence>
<evidence type="ECO:0000256" key="2">
    <source>
        <dbReference type="ARBA" id="ARBA00022695"/>
    </source>
</evidence>
<keyword evidence="4" id="KW-0255">Endonuclease</keyword>
<dbReference type="Pfam" id="PF00665">
    <property type="entry name" value="rve"/>
    <property type="match status" value="1"/>
</dbReference>
<dbReference type="PROSITE" id="PS50994">
    <property type="entry name" value="INTEGRASE"/>
    <property type="match status" value="1"/>
</dbReference>
<evidence type="ECO:0000256" key="6">
    <source>
        <dbReference type="ARBA" id="ARBA00022918"/>
    </source>
</evidence>
<protein>
    <submittedName>
        <fullName evidence="8">Transposon Ty3-I Gag-Pol polyprotein</fullName>
    </submittedName>
</protein>
<evidence type="ECO:0000256" key="5">
    <source>
        <dbReference type="ARBA" id="ARBA00022801"/>
    </source>
</evidence>
<dbReference type="CDD" id="cd09274">
    <property type="entry name" value="RNase_HI_RT_Ty3"/>
    <property type="match status" value="1"/>
</dbReference>
<name>A0A1R1X9N8_9FUNG</name>
<gene>
    <name evidence="8" type="ORF">AYI69_g9871</name>
</gene>
<dbReference type="InterPro" id="IPR050951">
    <property type="entry name" value="Retrovirus_Pol_polyprotein"/>
</dbReference>
<dbReference type="InterPro" id="IPR036397">
    <property type="entry name" value="RNaseH_sf"/>
</dbReference>
<dbReference type="GO" id="GO:0015074">
    <property type="term" value="P:DNA integration"/>
    <property type="evidence" value="ECO:0007669"/>
    <property type="project" value="InterPro"/>
</dbReference>
<dbReference type="SUPFAM" id="SSF56672">
    <property type="entry name" value="DNA/RNA polymerases"/>
    <property type="match status" value="1"/>
</dbReference>
<accession>A0A1R1X9N8</accession>
<dbReference type="GO" id="GO:0005634">
    <property type="term" value="C:nucleus"/>
    <property type="evidence" value="ECO:0007669"/>
    <property type="project" value="UniProtKB-ARBA"/>
</dbReference>
<keyword evidence="1" id="KW-0808">Transferase</keyword>
<dbReference type="Gene3D" id="1.10.340.70">
    <property type="match status" value="1"/>
</dbReference>
<dbReference type="GO" id="GO:0003676">
    <property type="term" value="F:nucleic acid binding"/>
    <property type="evidence" value="ECO:0007669"/>
    <property type="project" value="InterPro"/>
</dbReference>
<reference evidence="9" key="1">
    <citation type="submission" date="2017-01" db="EMBL/GenBank/DDBJ databases">
        <authorList>
            <person name="Wang Y."/>
            <person name="White M."/>
            <person name="Kvist S."/>
            <person name="Moncalvo J.-M."/>
        </authorList>
    </citation>
    <scope>NUCLEOTIDE SEQUENCE [LARGE SCALE GENOMIC DNA]</scope>
    <source>
        <strain evidence="9">ID-206-W2</strain>
    </source>
</reference>
<keyword evidence="2" id="KW-0548">Nucleotidyltransferase</keyword>
<keyword evidence="3" id="KW-0540">Nuclease</keyword>
<dbReference type="GO" id="GO:0003964">
    <property type="term" value="F:RNA-directed DNA polymerase activity"/>
    <property type="evidence" value="ECO:0007669"/>
    <property type="project" value="UniProtKB-KW"/>
</dbReference>
<dbReference type="Proteomes" id="UP000187429">
    <property type="component" value="Unassembled WGS sequence"/>
</dbReference>
<dbReference type="InterPro" id="IPR001584">
    <property type="entry name" value="Integrase_cat-core"/>
</dbReference>
<dbReference type="Gene3D" id="3.10.20.370">
    <property type="match status" value="1"/>
</dbReference>
<dbReference type="GO" id="GO:0004519">
    <property type="term" value="F:endonuclease activity"/>
    <property type="evidence" value="ECO:0007669"/>
    <property type="project" value="UniProtKB-KW"/>
</dbReference>
<dbReference type="PANTHER" id="PTHR37984:SF5">
    <property type="entry name" value="PROTEIN NYNRIN-LIKE"/>
    <property type="match status" value="1"/>
</dbReference>
<dbReference type="SUPFAM" id="SSF53098">
    <property type="entry name" value="Ribonuclease H-like"/>
    <property type="match status" value="1"/>
</dbReference>
<dbReference type="InterPro" id="IPR041588">
    <property type="entry name" value="Integrase_H2C2"/>
</dbReference>
<keyword evidence="9" id="KW-1185">Reference proteome</keyword>
<keyword evidence="6" id="KW-0695">RNA-directed DNA polymerase</keyword>
<dbReference type="InterPro" id="IPR012337">
    <property type="entry name" value="RNaseH-like_sf"/>
</dbReference>
<evidence type="ECO:0000256" key="4">
    <source>
        <dbReference type="ARBA" id="ARBA00022759"/>
    </source>
</evidence>
<comment type="caution">
    <text evidence="8">The sequence shown here is derived from an EMBL/GenBank/DDBJ whole genome shotgun (WGS) entry which is preliminary data.</text>
</comment>
<evidence type="ECO:0000313" key="8">
    <source>
        <dbReference type="EMBL" id="OMJ11335.1"/>
    </source>
</evidence>
<feature type="non-terminal residue" evidence="8">
    <location>
        <position position="1"/>
    </location>
</feature>
<dbReference type="OrthoDB" id="2273864at2759"/>
<sequence length="578" mass="66770">NNATHTSTKVSPFYANYGYDPQLVIDSTSESNVPSASQFASQLLTIQSQLKVQLECAKQSRDSAVLEQADAEENLKPIAYYSRKLQQADRNYMNYEREGLALVAAIKNFRTYLLGRPFIVYTDNSAIASLFKQKEPVGRLVRWIHVLSEYDCEIRHRAGKDNPVADYLSRTSFVGYIQENVKQPIGFEEIFNYISTGKTEVHTKNDAAFRRAISKYVIIDQILCRKTKKEPLRVLYSLQELYNALNILHDQLGHFEVNTVWDWFRARYWRPYLHREVQHYISSCVQCQKYTMVKPSYKFNGQSQISGVFNRWATDFLGPFPLSSKGNVYKCCYIESLSRFPYVEANADETAIYAINVGQNMISLFGSPKTITADRGSCYTSRVFKDFCIENAIDLNLLPAYQPEWAGLVERLNREIRYSVSRCCNEDYSNWDSFLPQILIGIRSRIHSQTGYSPYSILFGVTPALPAFDQNSLNFKNNLDLRQIETYSLLGIRNNLERPSRSSSKCPKFEIDQMVMVLSPIIRKRQILKKLKSRYNGPYKITQVLPHNLYETISEVGKVTVYHVSRLIVYVPRYLHLL</sequence>
<organism evidence="8 9">
    <name type="scientific">Smittium culicis</name>
    <dbReference type="NCBI Taxonomy" id="133412"/>
    <lineage>
        <taxon>Eukaryota</taxon>
        <taxon>Fungi</taxon>
        <taxon>Fungi incertae sedis</taxon>
        <taxon>Zoopagomycota</taxon>
        <taxon>Kickxellomycotina</taxon>
        <taxon>Harpellomycetes</taxon>
        <taxon>Harpellales</taxon>
        <taxon>Legeriomycetaceae</taxon>
        <taxon>Smittium</taxon>
    </lineage>
</organism>
<dbReference type="Pfam" id="PF17921">
    <property type="entry name" value="Integrase_H2C2"/>
    <property type="match status" value="1"/>
</dbReference>
<evidence type="ECO:0000259" key="7">
    <source>
        <dbReference type="PROSITE" id="PS50994"/>
    </source>
</evidence>
<dbReference type="Gene3D" id="3.30.420.10">
    <property type="entry name" value="Ribonuclease H-like superfamily/Ribonuclease H"/>
    <property type="match status" value="1"/>
</dbReference>